<accession>A0A381ZQH6</accession>
<proteinExistence type="inferred from homology"/>
<comment type="similarity">
    <text evidence="1">Belongs to the oligoribonuclease family.</text>
</comment>
<dbReference type="Pfam" id="PF00929">
    <property type="entry name" value="RNase_T"/>
    <property type="match status" value="1"/>
</dbReference>
<dbReference type="InterPro" id="IPR022894">
    <property type="entry name" value="Oligoribonuclease"/>
</dbReference>
<dbReference type="InterPro" id="IPR013520">
    <property type="entry name" value="Ribonucl_H"/>
</dbReference>
<dbReference type="NCBIfam" id="NF003765">
    <property type="entry name" value="PRK05359.1"/>
    <property type="match status" value="1"/>
</dbReference>
<dbReference type="EMBL" id="UINC01022261">
    <property type="protein sequence ID" value="SVA91515.1"/>
    <property type="molecule type" value="Genomic_DNA"/>
</dbReference>
<evidence type="ECO:0000313" key="6">
    <source>
        <dbReference type="EMBL" id="SVA91515.1"/>
    </source>
</evidence>
<dbReference type="GO" id="GO:0000175">
    <property type="term" value="F:3'-5'-RNA exonuclease activity"/>
    <property type="evidence" value="ECO:0007669"/>
    <property type="project" value="InterPro"/>
</dbReference>
<dbReference type="GO" id="GO:0003676">
    <property type="term" value="F:nucleic acid binding"/>
    <property type="evidence" value="ECO:0007669"/>
    <property type="project" value="InterPro"/>
</dbReference>
<sequence>MTSQNSERLVWMDLEMTGLNPDYDRIIEIATVITNHDLEVIAEGPVLAIHQSEETLAGMDAWNQRTHNDSGLIERVRKSKIDENEAEQLTSGFVQEHVPENHSPLCGNTICQDRRFLFRYMPQLESWLHYRNLDVSTLKELASRWRPELSAGFRKKASHRALDDILESIEELRYYRDHFLRIEKDDST</sequence>
<evidence type="ECO:0000259" key="5">
    <source>
        <dbReference type="SMART" id="SM00479"/>
    </source>
</evidence>
<dbReference type="InterPro" id="IPR036397">
    <property type="entry name" value="RNaseH_sf"/>
</dbReference>
<evidence type="ECO:0000256" key="4">
    <source>
        <dbReference type="ARBA" id="ARBA00022839"/>
    </source>
</evidence>
<keyword evidence="4" id="KW-0269">Exonuclease</keyword>
<dbReference type="PANTHER" id="PTHR11046">
    <property type="entry name" value="OLIGORIBONUCLEASE, MITOCHONDRIAL"/>
    <property type="match status" value="1"/>
</dbReference>
<evidence type="ECO:0000256" key="3">
    <source>
        <dbReference type="ARBA" id="ARBA00022801"/>
    </source>
</evidence>
<organism evidence="6">
    <name type="scientific">marine metagenome</name>
    <dbReference type="NCBI Taxonomy" id="408172"/>
    <lineage>
        <taxon>unclassified sequences</taxon>
        <taxon>metagenomes</taxon>
        <taxon>ecological metagenomes</taxon>
    </lineage>
</organism>
<dbReference type="FunFam" id="3.30.420.10:FF:000003">
    <property type="entry name" value="Oligoribonuclease"/>
    <property type="match status" value="1"/>
</dbReference>
<dbReference type="SMART" id="SM00479">
    <property type="entry name" value="EXOIII"/>
    <property type="match status" value="1"/>
</dbReference>
<gene>
    <name evidence="6" type="ORF">METZ01_LOCUS144369</name>
</gene>
<dbReference type="SUPFAM" id="SSF53098">
    <property type="entry name" value="Ribonuclease H-like"/>
    <property type="match status" value="1"/>
</dbReference>
<feature type="domain" description="Exonuclease" evidence="5">
    <location>
        <begin position="8"/>
        <end position="181"/>
    </location>
</feature>
<keyword evidence="2" id="KW-0540">Nuclease</keyword>
<evidence type="ECO:0000256" key="2">
    <source>
        <dbReference type="ARBA" id="ARBA00022722"/>
    </source>
</evidence>
<dbReference type="InterPro" id="IPR012337">
    <property type="entry name" value="RNaseH-like_sf"/>
</dbReference>
<keyword evidence="3" id="KW-0378">Hydrolase</keyword>
<dbReference type="PANTHER" id="PTHR11046:SF0">
    <property type="entry name" value="OLIGORIBONUCLEASE, MITOCHONDRIAL"/>
    <property type="match status" value="1"/>
</dbReference>
<dbReference type="HAMAP" id="MF_00045">
    <property type="entry name" value="Oligoribonuclease"/>
    <property type="match status" value="1"/>
</dbReference>
<protein>
    <recommendedName>
        <fullName evidence="5">Exonuclease domain-containing protein</fullName>
    </recommendedName>
</protein>
<dbReference type="Gene3D" id="3.30.420.10">
    <property type="entry name" value="Ribonuclease H-like superfamily/Ribonuclease H"/>
    <property type="match status" value="1"/>
</dbReference>
<name>A0A381ZQH6_9ZZZZ</name>
<reference evidence="6" key="1">
    <citation type="submission" date="2018-05" db="EMBL/GenBank/DDBJ databases">
        <authorList>
            <person name="Lanie J.A."/>
            <person name="Ng W.-L."/>
            <person name="Kazmierczak K.M."/>
            <person name="Andrzejewski T.M."/>
            <person name="Davidsen T.M."/>
            <person name="Wayne K.J."/>
            <person name="Tettelin H."/>
            <person name="Glass J.I."/>
            <person name="Rusch D."/>
            <person name="Podicherti R."/>
            <person name="Tsui H.-C.T."/>
            <person name="Winkler M.E."/>
        </authorList>
    </citation>
    <scope>NUCLEOTIDE SEQUENCE</scope>
</reference>
<evidence type="ECO:0000256" key="1">
    <source>
        <dbReference type="ARBA" id="ARBA00009921"/>
    </source>
</evidence>
<dbReference type="CDD" id="cd06135">
    <property type="entry name" value="Orn"/>
    <property type="match status" value="1"/>
</dbReference>
<dbReference type="AlphaFoldDB" id="A0A381ZQH6"/>